<evidence type="ECO:0000313" key="4">
    <source>
        <dbReference type="Proteomes" id="UP000054516"/>
    </source>
</evidence>
<feature type="domain" description="Heterokaryon incompatibility" evidence="1">
    <location>
        <begin position="109"/>
        <end position="156"/>
    </location>
</feature>
<evidence type="ECO:0000259" key="2">
    <source>
        <dbReference type="Pfam" id="PF26640"/>
    </source>
</evidence>
<dbReference type="PANTHER" id="PTHR10622">
    <property type="entry name" value="HET DOMAIN-CONTAINING PROTEIN"/>
    <property type="match status" value="1"/>
</dbReference>
<keyword evidence="4" id="KW-1185">Reference proteome</keyword>
<dbReference type="Proteomes" id="UP000054516">
    <property type="component" value="Unassembled WGS sequence"/>
</dbReference>
<dbReference type="OMA" id="NIWSTER"/>
<evidence type="ECO:0000259" key="1">
    <source>
        <dbReference type="Pfam" id="PF06985"/>
    </source>
</evidence>
<evidence type="ECO:0000313" key="3">
    <source>
        <dbReference type="EMBL" id="GAP85716.1"/>
    </source>
</evidence>
<dbReference type="Pfam" id="PF26640">
    <property type="entry name" value="DUF8212"/>
    <property type="match status" value="1"/>
</dbReference>
<dbReference type="InterPro" id="IPR058525">
    <property type="entry name" value="DUF8212"/>
</dbReference>
<dbReference type="AlphaFoldDB" id="A0A1W2TCP4"/>
<dbReference type="PANTHER" id="PTHR10622:SF10">
    <property type="entry name" value="HET DOMAIN-CONTAINING PROTEIN"/>
    <property type="match status" value="1"/>
</dbReference>
<dbReference type="OrthoDB" id="194358at2759"/>
<gene>
    <name evidence="3" type="ORF">SAMD00023353_1300040</name>
</gene>
<dbReference type="Pfam" id="PF06985">
    <property type="entry name" value="HET"/>
    <property type="match status" value="1"/>
</dbReference>
<reference evidence="3" key="1">
    <citation type="submission" date="2016-03" db="EMBL/GenBank/DDBJ databases">
        <title>Draft genome sequence of Rosellinia necatrix.</title>
        <authorList>
            <person name="Kanematsu S."/>
        </authorList>
    </citation>
    <scope>NUCLEOTIDE SEQUENCE [LARGE SCALE GENOMIC DNA]</scope>
    <source>
        <strain evidence="3">W97</strain>
    </source>
</reference>
<accession>A0A1W2TCP4</accession>
<name>A0A1W2TCP4_ROSNE</name>
<feature type="domain" description="DUF8212" evidence="2">
    <location>
        <begin position="282"/>
        <end position="314"/>
    </location>
</feature>
<organism evidence="3">
    <name type="scientific">Rosellinia necatrix</name>
    <name type="common">White root-rot fungus</name>
    <dbReference type="NCBI Taxonomy" id="77044"/>
    <lineage>
        <taxon>Eukaryota</taxon>
        <taxon>Fungi</taxon>
        <taxon>Dikarya</taxon>
        <taxon>Ascomycota</taxon>
        <taxon>Pezizomycotina</taxon>
        <taxon>Sordariomycetes</taxon>
        <taxon>Xylariomycetidae</taxon>
        <taxon>Xylariales</taxon>
        <taxon>Xylariaceae</taxon>
        <taxon>Rosellinia</taxon>
    </lineage>
</organism>
<proteinExistence type="predicted"/>
<dbReference type="InterPro" id="IPR010730">
    <property type="entry name" value="HET"/>
</dbReference>
<dbReference type="EMBL" id="DF977458">
    <property type="protein sequence ID" value="GAP85716.1"/>
    <property type="molecule type" value="Genomic_DNA"/>
</dbReference>
<dbReference type="STRING" id="77044.A0A1W2TCP4"/>
<protein>
    <submittedName>
        <fullName evidence="3">Putative vegetative incompatibility protein HET-E-1</fullName>
    </submittedName>
</protein>
<sequence length="672" mass="75804">MRLINTATLELEDHLEDIPQYAILSHTWGDEEVTLQDWTLPSTRDHLLFLLRGLENGGVVYEKPQGPSSAAPVGGTWREVGDGNWRSRLDPALRLDKFGYWKILKTCLLARKEGFNYLWADTNCIDKTSSADLSEAINSMYAWYRGSSICYVYMSDVRIAHAGYSADALNLHGSSLDSFRQSRWFRRGWTLQELLAPRAVRFYSGDWTPIGTKARMAPLLSEITRIDEKYLRYTQDIRSASIAQRMAAVADRMTTRPEDIAYCLLGLFNINMPLLYGEGAMAFVRLQEEIIKISDDHSIFAWTWIAELTTRTTARSIAARHSHFELDYKPNFPANRIRGLLSNRMKSDIMRPTLLALDPVCFFDSGAVPELRPPRSALVLTMTNVGLSISLPIFGHPGKKSIFAVIHEEKNPEDGTRVVTMVLLTQHYRYRDRWTRVPFPAAPVTVALRSGSRIAPSVETIQVCRDTQHSPFYYDAFGGTSHEFGFWLVFPRPRDMPGGRISMVDGCILGNGVYNSHCVLFSPEEGPASQVMGGLLMFRVNSAGEEDDAWHRRWHNTVVIAILVLEVERAPGGGGRFRRISRHHRVVVMHQASVHLPGLLKRFVADLREHPRAGWSAEPCSDSMTLEYGLLHASVEFLGDAPLSHAPQSEITLTTLNIWSTERGRRNSIRGA</sequence>